<organism evidence="3 4">
    <name type="scientific">Aspergillus pseudodeflectus</name>
    <dbReference type="NCBI Taxonomy" id="176178"/>
    <lineage>
        <taxon>Eukaryota</taxon>
        <taxon>Fungi</taxon>
        <taxon>Dikarya</taxon>
        <taxon>Ascomycota</taxon>
        <taxon>Pezizomycotina</taxon>
        <taxon>Eurotiomycetes</taxon>
        <taxon>Eurotiomycetidae</taxon>
        <taxon>Eurotiales</taxon>
        <taxon>Aspergillaceae</taxon>
        <taxon>Aspergillus</taxon>
        <taxon>Aspergillus subgen. Nidulantes</taxon>
    </lineage>
</organism>
<feature type="compositionally biased region" description="Acidic residues" evidence="1">
    <location>
        <begin position="683"/>
        <end position="696"/>
    </location>
</feature>
<feature type="compositionally biased region" description="Low complexity" evidence="1">
    <location>
        <begin position="43"/>
        <end position="55"/>
    </location>
</feature>
<feature type="compositionally biased region" description="Low complexity" evidence="1">
    <location>
        <begin position="15"/>
        <end position="25"/>
    </location>
</feature>
<dbReference type="Gene3D" id="1.10.10.60">
    <property type="entry name" value="Homeodomain-like"/>
    <property type="match status" value="1"/>
</dbReference>
<proteinExistence type="predicted"/>
<dbReference type="PANTHER" id="PTHR47807:SF1">
    <property type="entry name" value="PROTEIN TBF1"/>
    <property type="match status" value="1"/>
</dbReference>
<dbReference type="Proteomes" id="UP001610444">
    <property type="component" value="Unassembled WGS sequence"/>
</dbReference>
<dbReference type="InterPro" id="IPR001005">
    <property type="entry name" value="SANT/Myb"/>
</dbReference>
<evidence type="ECO:0000313" key="3">
    <source>
        <dbReference type="EMBL" id="KAL2860567.1"/>
    </source>
</evidence>
<feature type="compositionally biased region" description="Basic and acidic residues" evidence="1">
    <location>
        <begin position="516"/>
        <end position="525"/>
    </location>
</feature>
<evidence type="ECO:0000313" key="4">
    <source>
        <dbReference type="Proteomes" id="UP001610444"/>
    </source>
</evidence>
<feature type="region of interest" description="Disordered" evidence="1">
    <location>
        <begin position="1"/>
        <end position="89"/>
    </location>
</feature>
<dbReference type="RefSeq" id="XP_070905258.1">
    <property type="nucleotide sequence ID" value="XM_071038403.1"/>
</dbReference>
<sequence length="862" mass="97176">MLGHSRSHSRQSLYSKASAPVASSPSRRRVTRSQSREVEDLRAASSSNAIRSSGRNDGSNRWGQNKPLNPVVEESPVGTPQKSVSHYASSRYSSAVPDYADDVANITGTTLLQSEPESEPEPEMMLEALPDLERTGRNLLDYLAPSTANPVTIVNKAEVLSNPANTQSKHLRYLTSKFAAEFRYFGNQTYLEVDAIGRAFNTALAGRRGSFQDWEPDPVVHLANCVRFAHEILLAGPGLNSRKEAIRHIESSFPLPFMSGLVAEGQEKHPGESSLQKDTFHLALDIRTQSLILHLEEHQDEPEFNAKHAVRRFFFRGSSRKTFRGFNLPGFGGSKGTLPDNYAGTVQDRYNEILLAEIGEGGFEVGNLKGAHPWRSFAMRTAIWVRKRVEEIDGELKKRMSAKAVHDAFFTSKHPSFASTLEGSESEPNGELEEVVQHVPQQEIFEGETTLQVEVEPQQEQRPEPRPERRRSSKGTYLDPISIGRMKERLERLRSVSEASGSVNRRQSDIVPPVSQKEREPDRRKTSTHLPASQSKQPAAAPETRALSFDSSLFVAQETGEHEELEESDISLGEDLTLDGGNEGRDIERSDSPPVARSTPSSRPQPTSNPKTLTERIWDVVKGGTNMQPAPGRARSSTARFIDRQETAERVSPISQRDSQNAVRRVEERVSRKRARVPSEAETSTDDDFDSDERDVDLERRRAEKPQQGNKRRRVVEEDADEEGDHEVANTNTNASRDEEDEVESPRRPDARVRPAHIRTLPRKSLGSRVFWTEAEDNRLMRLMREYGTSWAVIVRQNEAQPVQEGEVRIEGRDQVKFKDRARNIKVKFYREGLPVPDYFENVTIKESDRKRLRELGITFPR</sequence>
<gene>
    <name evidence="3" type="ORF">BJX68DRAFT_225611</name>
</gene>
<feature type="compositionally biased region" description="Low complexity" evidence="1">
    <location>
        <begin position="531"/>
        <end position="542"/>
    </location>
</feature>
<comment type="caution">
    <text evidence="3">The sequence shown here is derived from an EMBL/GenBank/DDBJ whole genome shotgun (WGS) entry which is preliminary data.</text>
</comment>
<accession>A0ABR4L865</accession>
<protein>
    <recommendedName>
        <fullName evidence="2">Myb-like domain-containing protein</fullName>
    </recommendedName>
</protein>
<dbReference type="PANTHER" id="PTHR47807">
    <property type="entry name" value="PROTEIN TBF1"/>
    <property type="match status" value="1"/>
</dbReference>
<feature type="domain" description="Myb-like" evidence="2">
    <location>
        <begin position="772"/>
        <end position="826"/>
    </location>
</feature>
<dbReference type="PROSITE" id="PS50090">
    <property type="entry name" value="MYB_LIKE"/>
    <property type="match status" value="1"/>
</dbReference>
<dbReference type="InterPro" id="IPR052833">
    <property type="entry name" value="Telomeric_DNA-bd_trans-reg"/>
</dbReference>
<reference evidence="3 4" key="1">
    <citation type="submission" date="2024-07" db="EMBL/GenBank/DDBJ databases">
        <title>Section-level genome sequencing and comparative genomics of Aspergillus sections Usti and Cavernicolus.</title>
        <authorList>
            <consortium name="Lawrence Berkeley National Laboratory"/>
            <person name="Nybo J.L."/>
            <person name="Vesth T.C."/>
            <person name="Theobald S."/>
            <person name="Frisvad J.C."/>
            <person name="Larsen T.O."/>
            <person name="Kjaerboelling I."/>
            <person name="Rothschild-Mancinelli K."/>
            <person name="Lyhne E.K."/>
            <person name="Kogle M.E."/>
            <person name="Barry K."/>
            <person name="Clum A."/>
            <person name="Na H."/>
            <person name="Ledsgaard L."/>
            <person name="Lin J."/>
            <person name="Lipzen A."/>
            <person name="Kuo A."/>
            <person name="Riley R."/>
            <person name="Mondo S."/>
            <person name="LaButti K."/>
            <person name="Haridas S."/>
            <person name="Pangalinan J."/>
            <person name="Salamov A.A."/>
            <person name="Simmons B.A."/>
            <person name="Magnuson J.K."/>
            <person name="Chen J."/>
            <person name="Drula E."/>
            <person name="Henrissat B."/>
            <person name="Wiebenga A."/>
            <person name="Lubbers R.J."/>
            <person name="Gomes A.C."/>
            <person name="Macurrencykelacurrency M.R."/>
            <person name="Stajich J."/>
            <person name="Grigoriev I.V."/>
            <person name="Mortensen U.H."/>
            <person name="De vries R.P."/>
            <person name="Baker S.E."/>
            <person name="Andersen M.R."/>
        </authorList>
    </citation>
    <scope>NUCLEOTIDE SEQUENCE [LARGE SCALE GENOMIC DNA]</scope>
    <source>
        <strain evidence="3 4">CBS 756.74</strain>
    </source>
</reference>
<keyword evidence="4" id="KW-1185">Reference proteome</keyword>
<name>A0ABR4L865_9EURO</name>
<dbReference type="GeneID" id="98153567"/>
<feature type="compositionally biased region" description="Low complexity" evidence="1">
    <location>
        <begin position="597"/>
        <end position="610"/>
    </location>
</feature>
<evidence type="ECO:0000259" key="2">
    <source>
        <dbReference type="PROSITE" id="PS50090"/>
    </source>
</evidence>
<feature type="compositionally biased region" description="Polar residues" evidence="1">
    <location>
        <begin position="56"/>
        <end position="67"/>
    </location>
</feature>
<feature type="compositionally biased region" description="Basic and acidic residues" evidence="1">
    <location>
        <begin position="582"/>
        <end position="591"/>
    </location>
</feature>
<dbReference type="EMBL" id="JBFXLR010000002">
    <property type="protein sequence ID" value="KAL2860567.1"/>
    <property type="molecule type" value="Genomic_DNA"/>
</dbReference>
<feature type="compositionally biased region" description="Basic and acidic residues" evidence="1">
    <location>
        <begin position="485"/>
        <end position="495"/>
    </location>
</feature>
<evidence type="ECO:0000256" key="1">
    <source>
        <dbReference type="SAM" id="MobiDB-lite"/>
    </source>
</evidence>
<feature type="region of interest" description="Disordered" evidence="1">
    <location>
        <begin position="447"/>
        <end position="751"/>
    </location>
</feature>